<dbReference type="InterPro" id="IPR023073">
    <property type="entry name" value="DnaE2"/>
</dbReference>
<dbReference type="InterPro" id="IPR004013">
    <property type="entry name" value="PHP_dom"/>
</dbReference>
<evidence type="ECO:0000259" key="14">
    <source>
        <dbReference type="SMART" id="SM00481"/>
    </source>
</evidence>
<evidence type="ECO:0000313" key="16">
    <source>
        <dbReference type="Proteomes" id="UP001162030"/>
    </source>
</evidence>
<keyword evidence="9 13" id="KW-0227">DNA damage</keyword>
<dbReference type="PANTHER" id="PTHR32294">
    <property type="entry name" value="DNA POLYMERASE III SUBUNIT ALPHA"/>
    <property type="match status" value="1"/>
</dbReference>
<evidence type="ECO:0000313" key="15">
    <source>
        <dbReference type="EMBL" id="CAI8780190.1"/>
    </source>
</evidence>
<dbReference type="InterPro" id="IPR040982">
    <property type="entry name" value="DNA_pol3_finger"/>
</dbReference>
<keyword evidence="16" id="KW-1185">Reference proteome</keyword>
<dbReference type="InterPro" id="IPR004365">
    <property type="entry name" value="NA-bd_OB_tRNA"/>
</dbReference>
<dbReference type="InterPro" id="IPR004805">
    <property type="entry name" value="DnaE2/DnaE/PolC"/>
</dbReference>
<dbReference type="Proteomes" id="UP001162030">
    <property type="component" value="Chromosome"/>
</dbReference>
<dbReference type="SMART" id="SM00481">
    <property type="entry name" value="POLIIIAc"/>
    <property type="match status" value="1"/>
</dbReference>
<dbReference type="Gene3D" id="3.20.20.140">
    <property type="entry name" value="Metal-dependent hydrolases"/>
    <property type="match status" value="1"/>
</dbReference>
<evidence type="ECO:0000256" key="10">
    <source>
        <dbReference type="ARBA" id="ARBA00022932"/>
    </source>
</evidence>
<evidence type="ECO:0000256" key="8">
    <source>
        <dbReference type="ARBA" id="ARBA00022705"/>
    </source>
</evidence>
<dbReference type="Pfam" id="PF01336">
    <property type="entry name" value="tRNA_anti-codon"/>
    <property type="match status" value="1"/>
</dbReference>
<keyword evidence="8 13" id="KW-0235">DNA replication</keyword>
<accession>A0ABN8X2B0</accession>
<reference evidence="15 16" key="1">
    <citation type="submission" date="2023-03" db="EMBL/GenBank/DDBJ databases">
        <authorList>
            <person name="Pearce D."/>
        </authorList>
    </citation>
    <scope>NUCLEOTIDE SEQUENCE [LARGE SCALE GENOMIC DNA]</scope>
    <source>
        <strain evidence="15">Msz</strain>
    </source>
</reference>
<evidence type="ECO:0000256" key="7">
    <source>
        <dbReference type="ARBA" id="ARBA00022695"/>
    </source>
</evidence>
<dbReference type="NCBIfam" id="TIGR00594">
    <property type="entry name" value="polc"/>
    <property type="match status" value="1"/>
</dbReference>
<comment type="function">
    <text evidence="13">DNA polymerase involved in damage-induced mutagenesis and translesion synthesis (TLS). It is not the major replicative DNA polymerase.</text>
</comment>
<comment type="subcellular location">
    <subcellularLocation>
        <location evidence="1 13">Cytoplasm</location>
    </subcellularLocation>
</comment>
<name>A0ABN8X2B0_9GAMM</name>
<keyword evidence="6 13" id="KW-0808">Transferase</keyword>
<keyword evidence="7 13" id="KW-0548">Nucleotidyltransferase</keyword>
<organism evidence="15 16">
    <name type="scientific">Methylocaldum szegediense</name>
    <dbReference type="NCBI Taxonomy" id="73780"/>
    <lineage>
        <taxon>Bacteria</taxon>
        <taxon>Pseudomonadati</taxon>
        <taxon>Pseudomonadota</taxon>
        <taxon>Gammaproteobacteria</taxon>
        <taxon>Methylococcales</taxon>
        <taxon>Methylococcaceae</taxon>
        <taxon>Methylocaldum</taxon>
    </lineage>
</organism>
<dbReference type="InterPro" id="IPR016195">
    <property type="entry name" value="Pol/histidinol_Pase-like"/>
</dbReference>
<evidence type="ECO:0000256" key="1">
    <source>
        <dbReference type="ARBA" id="ARBA00004496"/>
    </source>
</evidence>
<sequence length="1033" mass="116191">MNRNTAFDHALRFAELHCLSNYSFLRGASHPEELVETAARLGYAALALTDECSLAGVVKAHLEARRHDLKLIIGSEFRLEDGLKLVLLATDREGYAQLSGLITAARMDAPKGRYRLDRSSLERHSLDHCLALWLPDETPESEPGLWLKERFYDRLWIGVELFMSGADRKRLNRLCRLGSELGLPLVACNDVHMHDPERRPLQDTLTAIRLNRPLSELGYALFPNGERYLRPLSRLARLYPPELLAETVRIAERCRFSLDELRYEYPAELVPEGHTPTSWLRHLTEEGLRRRWPDGAPDKVRRQIEHELVLIADLAYEPYFLTIHDIVRFARERGILCQGRGSAANSAVCYCLGITEVDPGRLDLLFERFISRERNEPPDIDVDFEHERREEVIQYIYRKYGRQRAALAASVITYRGRSAVRDVAKALGFSREQVDHLAGAAHFLSGDDLDTERLQAAGFDPKNPKLRLLAGLVGQLRGFPRHLSQHTGGFVIAADALPRLVPVENTAMPERTVIQWDKDDLEALGLLKVDVLALGMLTAIRKALTYVSDRRSEVLTLDRIPAEDPAVYAMLQRADSIGVFQVESRAQMAMLPRLKPENYYDLVIQVAIVRPGPIQGDMVHPYLARRSGREPVTYPGPEVEKVLKRTLGVPIFQEQVMQIAMVAAGFSAGEADQLRRAMAAWHRRGGLEKFERRLIEGMRERGYSAEFAEQIYRQIKGFGEYGFPESHSASFALLVYVSAWLKCHHPAAFTCALLNSQPMGFYPPAQLVQDARRHGVDVRPVDVRYSDYDCTLEGPPSEPPALRLGLRLVKGLSRQGAEAVVAARREKPFVDAADLIARAKLDRRDAQALAAADALHGLAGHRHRAFWDVSAQQRPTPLFGQPVFEEGEPLLRPPREGENIVADYASTGLTLRRHPLTLLRSRLAARRLLSAQELRTLGNGSFARTAGLVVCRQRPMTASGVVFLTLEDETGQTNVIVWPSLVQRQRHIALQAGLLAVHGTVQEEDGVLHLVAKRLADLSRWLGDLSVPCRDFY</sequence>
<dbReference type="RefSeq" id="WP_026612176.1">
    <property type="nucleotide sequence ID" value="NZ_OX458333.1"/>
</dbReference>
<evidence type="ECO:0000256" key="13">
    <source>
        <dbReference type="HAMAP-Rule" id="MF_01902"/>
    </source>
</evidence>
<evidence type="ECO:0000256" key="9">
    <source>
        <dbReference type="ARBA" id="ARBA00022763"/>
    </source>
</evidence>
<proteinExistence type="inferred from homology"/>
<evidence type="ECO:0000256" key="4">
    <source>
        <dbReference type="ARBA" id="ARBA00017273"/>
    </source>
</evidence>
<dbReference type="Pfam" id="PF02811">
    <property type="entry name" value="PHP"/>
    <property type="match status" value="1"/>
</dbReference>
<evidence type="ECO:0000256" key="6">
    <source>
        <dbReference type="ARBA" id="ARBA00022679"/>
    </source>
</evidence>
<evidence type="ECO:0000256" key="12">
    <source>
        <dbReference type="ARBA" id="ARBA00049244"/>
    </source>
</evidence>
<dbReference type="InterPro" id="IPR003141">
    <property type="entry name" value="Pol/His_phosphatase_N"/>
</dbReference>
<evidence type="ECO:0000256" key="5">
    <source>
        <dbReference type="ARBA" id="ARBA00022490"/>
    </source>
</evidence>
<comment type="catalytic activity">
    <reaction evidence="12 13">
        <text>DNA(n) + a 2'-deoxyribonucleoside 5'-triphosphate = DNA(n+1) + diphosphate</text>
        <dbReference type="Rhea" id="RHEA:22508"/>
        <dbReference type="Rhea" id="RHEA-COMP:17339"/>
        <dbReference type="Rhea" id="RHEA-COMP:17340"/>
        <dbReference type="ChEBI" id="CHEBI:33019"/>
        <dbReference type="ChEBI" id="CHEBI:61560"/>
        <dbReference type="ChEBI" id="CHEBI:173112"/>
        <dbReference type="EC" id="2.7.7.7"/>
    </reaction>
</comment>
<gene>
    <name evidence="15" type="primary">dnaE</name>
    <name evidence="13" type="synonym">dnaE2</name>
    <name evidence="15" type="ORF">MSZNOR_1205</name>
</gene>
<dbReference type="Pfam" id="PF14579">
    <property type="entry name" value="HHH_6"/>
    <property type="match status" value="1"/>
</dbReference>
<comment type="similarity">
    <text evidence="2 13">Belongs to the DNA polymerase type-C family. DnaE2 subfamily.</text>
</comment>
<keyword evidence="11 13" id="KW-0234">DNA repair</keyword>
<evidence type="ECO:0000256" key="2">
    <source>
        <dbReference type="ARBA" id="ARBA00007391"/>
    </source>
</evidence>
<dbReference type="Gene3D" id="1.10.150.870">
    <property type="match status" value="1"/>
</dbReference>
<dbReference type="HAMAP" id="MF_01902">
    <property type="entry name" value="DNApol_error_prone"/>
    <property type="match status" value="1"/>
</dbReference>
<dbReference type="Pfam" id="PF17657">
    <property type="entry name" value="DNA_pol3_finger"/>
    <property type="match status" value="1"/>
</dbReference>
<dbReference type="InterPro" id="IPR011708">
    <property type="entry name" value="DNA_pol3_alpha_NTPase_dom"/>
</dbReference>
<dbReference type="EC" id="2.7.7.7" evidence="3 13"/>
<dbReference type="InterPro" id="IPR029460">
    <property type="entry name" value="DNAPol_HHH"/>
</dbReference>
<dbReference type="PANTHER" id="PTHR32294:SF4">
    <property type="entry name" value="ERROR-PRONE DNA POLYMERASE"/>
    <property type="match status" value="1"/>
</dbReference>
<dbReference type="CDD" id="cd07434">
    <property type="entry name" value="PHP_PolIIIA_DnaE2"/>
    <property type="match status" value="1"/>
</dbReference>
<keyword evidence="10 13" id="KW-0239">DNA-directed DNA polymerase</keyword>
<dbReference type="NCBIfam" id="NF004225">
    <property type="entry name" value="PRK05672.1"/>
    <property type="match status" value="1"/>
</dbReference>
<evidence type="ECO:0000256" key="3">
    <source>
        <dbReference type="ARBA" id="ARBA00012417"/>
    </source>
</evidence>
<feature type="domain" description="Polymerase/histidinol phosphatase N-terminal" evidence="14">
    <location>
        <begin position="14"/>
        <end position="81"/>
    </location>
</feature>
<dbReference type="CDD" id="cd04485">
    <property type="entry name" value="DnaE_OBF"/>
    <property type="match status" value="1"/>
</dbReference>
<dbReference type="Pfam" id="PF07733">
    <property type="entry name" value="DNA_pol3_alpha"/>
    <property type="match status" value="1"/>
</dbReference>
<protein>
    <recommendedName>
        <fullName evidence="4 13">Error-prone DNA polymerase</fullName>
        <ecNumber evidence="3 13">2.7.7.7</ecNumber>
    </recommendedName>
</protein>
<keyword evidence="5 13" id="KW-0963">Cytoplasm</keyword>
<dbReference type="SUPFAM" id="SSF89550">
    <property type="entry name" value="PHP domain-like"/>
    <property type="match status" value="1"/>
</dbReference>
<evidence type="ECO:0000256" key="11">
    <source>
        <dbReference type="ARBA" id="ARBA00023204"/>
    </source>
</evidence>
<dbReference type="GO" id="GO:0003887">
    <property type="term" value="F:DNA-directed DNA polymerase activity"/>
    <property type="evidence" value="ECO:0007669"/>
    <property type="project" value="UniProtKB-EC"/>
</dbReference>
<dbReference type="EMBL" id="OX458333">
    <property type="protein sequence ID" value="CAI8780190.1"/>
    <property type="molecule type" value="Genomic_DNA"/>
</dbReference>